<gene>
    <name evidence="2" type="ORF">FAZ95_11875</name>
</gene>
<feature type="region of interest" description="Disordered" evidence="1">
    <location>
        <begin position="560"/>
        <end position="581"/>
    </location>
</feature>
<protein>
    <submittedName>
        <fullName evidence="2">Uncharacterized protein</fullName>
    </submittedName>
</protein>
<feature type="compositionally biased region" description="Basic and acidic residues" evidence="1">
    <location>
        <begin position="240"/>
        <end position="249"/>
    </location>
</feature>
<proteinExistence type="predicted"/>
<feature type="compositionally biased region" description="Basic and acidic residues" evidence="1">
    <location>
        <begin position="215"/>
        <end position="226"/>
    </location>
</feature>
<evidence type="ECO:0000256" key="1">
    <source>
        <dbReference type="SAM" id="MobiDB-lite"/>
    </source>
</evidence>
<accession>A0A4P8IP33</accession>
<feature type="compositionally biased region" description="Polar residues" evidence="1">
    <location>
        <begin position="693"/>
        <end position="702"/>
    </location>
</feature>
<dbReference type="AlphaFoldDB" id="A0A4P8IP33"/>
<feature type="region of interest" description="Disordered" evidence="1">
    <location>
        <begin position="169"/>
        <end position="300"/>
    </location>
</feature>
<organism evidence="2 3">
    <name type="scientific">Trinickia violacea</name>
    <dbReference type="NCBI Taxonomy" id="2571746"/>
    <lineage>
        <taxon>Bacteria</taxon>
        <taxon>Pseudomonadati</taxon>
        <taxon>Pseudomonadota</taxon>
        <taxon>Betaproteobacteria</taxon>
        <taxon>Burkholderiales</taxon>
        <taxon>Burkholderiaceae</taxon>
        <taxon>Trinickia</taxon>
    </lineage>
</organism>
<name>A0A4P8IP33_9BURK</name>
<feature type="region of interest" description="Disordered" evidence="1">
    <location>
        <begin position="786"/>
        <end position="817"/>
    </location>
</feature>
<reference evidence="2 3" key="1">
    <citation type="submission" date="2019-05" db="EMBL/GenBank/DDBJ databases">
        <title>Burkholderia sp. DHOD12, isolated from subtropical forest soil.</title>
        <authorList>
            <person name="Gao Z.-H."/>
            <person name="Qiu L.-H."/>
        </authorList>
    </citation>
    <scope>NUCLEOTIDE SEQUENCE [LARGE SCALE GENOMIC DNA]</scope>
    <source>
        <strain evidence="2 3">DHOD12</strain>
    </source>
</reference>
<dbReference type="OrthoDB" id="9846159at2"/>
<feature type="region of interest" description="Disordered" evidence="1">
    <location>
        <begin position="688"/>
        <end position="715"/>
    </location>
</feature>
<evidence type="ECO:0000313" key="2">
    <source>
        <dbReference type="EMBL" id="QCP49811.1"/>
    </source>
</evidence>
<evidence type="ECO:0000313" key="3">
    <source>
        <dbReference type="Proteomes" id="UP000298656"/>
    </source>
</evidence>
<feature type="region of interest" description="Disordered" evidence="1">
    <location>
        <begin position="831"/>
        <end position="857"/>
    </location>
</feature>
<dbReference type="RefSeq" id="WP_137332635.1">
    <property type="nucleotide sequence ID" value="NZ_CP040077.1"/>
</dbReference>
<feature type="compositionally biased region" description="Low complexity" evidence="1">
    <location>
        <begin position="832"/>
        <end position="853"/>
    </location>
</feature>
<dbReference type="KEGG" id="tvl:FAZ95_11875"/>
<dbReference type="Proteomes" id="UP000298656">
    <property type="component" value="Chromosome 1"/>
</dbReference>
<keyword evidence="3" id="KW-1185">Reference proteome</keyword>
<sequence length="887" mass="90547">MSTGSSDPRALGHSIWQRHTHAALNAGVRTREIGAAVYQRHADFVASAWRRMSGRGAADDAGESRPVVIGRRIHVDREAPESAMPATRPVARARVIPRDGAISRERASGGEHAGAAIGTLGATDDARPASVASTERIAGAPSASSGAHRVESAPVARTGEPVHVTRAGPTVARDAGDSVSPISPVGSRDSSEMVEAPPSRAADAHTGGAASTVRKVGDVVDIRDVGNDGSGAPSATPMLTRERLPDRPLADTPTIRGLPAAHARGADGSARSKSVDTPPFAVMRAPARNSPHSAGTTAVPGTAWQHASATAALPAVLARVPRMASAPKPLVVALHRWLGDVGGAAGPATGPRVRQPHAMTRSVDFAAAGRIGTFTRAGREVRTDHVTLSRSITLPGNTTGDAASRTPAAEARFDGMAMREAGASMPGEGVRSATGGPDLNRDAVDAEPVQRVSSAMAMPVVAARAESESASDARTEPAAVVLPAEPSPTERTVDSVMDANARSIVRWLRDTKASAGERAAAVHREADRAVVAGAATIATRTANDTGPIVARVIASPGVRATGHSGVRSDADSVARSGMAGTSVSAPEVLAHDAHDAHDAHTAHEPTHSRTVPTPVIARAQSAVPVQTVTAAQTLHRARTGSEAPPVATASAHVTSSREIRAYSDNPLATATHGKAAMALALGSAQARRDASLVSPSPEGSTVQRREAGGHHGSVALPDFALAPAHAGEPSMPAVAPARVAPSAHATAVRRGDTRMPDILRVLASAGPVAVPSAAVPEAVQSQASSVMRSSGVHARPGAATSQGVSRSEAAEPSEVERVADEYGVVPAALQRAATPPGAQPAALPAAPGAPHAGGRADDVNELAERVWQIIQDRLASERERRGYASWP</sequence>
<dbReference type="EMBL" id="CP040077">
    <property type="protein sequence ID" value="QCP49811.1"/>
    <property type="molecule type" value="Genomic_DNA"/>
</dbReference>